<dbReference type="InterPro" id="IPR050177">
    <property type="entry name" value="Lipid_A_modif_metabolic_enz"/>
</dbReference>
<dbReference type="CDD" id="cd08946">
    <property type="entry name" value="SDR_e"/>
    <property type="match status" value="1"/>
</dbReference>
<dbReference type="Proteomes" id="UP001596058">
    <property type="component" value="Unassembled WGS sequence"/>
</dbReference>
<evidence type="ECO:0000259" key="2">
    <source>
        <dbReference type="Pfam" id="PF01370"/>
    </source>
</evidence>
<dbReference type="InterPro" id="IPR001509">
    <property type="entry name" value="Epimerase_deHydtase"/>
</dbReference>
<protein>
    <submittedName>
        <fullName evidence="3">NAD-dependent epimerase/dehydratase</fullName>
    </submittedName>
</protein>
<keyword evidence="4" id="KW-1185">Reference proteome</keyword>
<dbReference type="EMBL" id="JBHSPA010000065">
    <property type="protein sequence ID" value="MFC5831570.1"/>
    <property type="molecule type" value="Genomic_DNA"/>
</dbReference>
<dbReference type="PANTHER" id="PTHR43245">
    <property type="entry name" value="BIFUNCTIONAL POLYMYXIN RESISTANCE PROTEIN ARNA"/>
    <property type="match status" value="1"/>
</dbReference>
<reference evidence="4" key="1">
    <citation type="journal article" date="2019" name="Int. J. Syst. Evol. Microbiol.">
        <title>The Global Catalogue of Microorganisms (GCM) 10K type strain sequencing project: providing services to taxonomists for standard genome sequencing and annotation.</title>
        <authorList>
            <consortium name="The Broad Institute Genomics Platform"/>
            <consortium name="The Broad Institute Genome Sequencing Center for Infectious Disease"/>
            <person name="Wu L."/>
            <person name="Ma J."/>
        </authorList>
    </citation>
    <scope>NUCLEOTIDE SEQUENCE [LARGE SCALE GENOMIC DNA]</scope>
    <source>
        <strain evidence="4">CCUG 53903</strain>
    </source>
</reference>
<evidence type="ECO:0000313" key="4">
    <source>
        <dbReference type="Proteomes" id="UP001596058"/>
    </source>
</evidence>
<evidence type="ECO:0000256" key="1">
    <source>
        <dbReference type="SAM" id="MobiDB-lite"/>
    </source>
</evidence>
<dbReference type="Pfam" id="PF01370">
    <property type="entry name" value="Epimerase"/>
    <property type="match status" value="1"/>
</dbReference>
<dbReference type="Gene3D" id="3.40.50.720">
    <property type="entry name" value="NAD(P)-binding Rossmann-like Domain"/>
    <property type="match status" value="1"/>
</dbReference>
<evidence type="ECO:0000313" key="3">
    <source>
        <dbReference type="EMBL" id="MFC5831570.1"/>
    </source>
</evidence>
<name>A0ABW1D2X3_9ACTN</name>
<gene>
    <name evidence="3" type="ORF">ACFPZ3_47645</name>
</gene>
<dbReference type="SUPFAM" id="SSF51735">
    <property type="entry name" value="NAD(P)-binding Rossmann-fold domains"/>
    <property type="match status" value="1"/>
</dbReference>
<dbReference type="InterPro" id="IPR036291">
    <property type="entry name" value="NAD(P)-bd_dom_sf"/>
</dbReference>
<feature type="domain" description="NAD-dependent epimerase/dehydratase" evidence="2">
    <location>
        <begin position="7"/>
        <end position="238"/>
    </location>
</feature>
<sequence length="328" mass="33950">MSDRPLVVVLGASGLVGSALVRRLADRPVRLRLVARRPPALPGSYAADLTEPGAVARAVDGADVVINLLLYTGGEGTWRAAAEPMGERVNVGVVRDLVEALRARRGDPPVVLFAGSTSQAGPRGGGRLDGSEPDVPVTAYDRQKLAAERLLESATAEGVARAVTLRLPTVFGGKISPTAIDRGVVAAMACRALDGRPLTVWGDGSAERDLLHAGDAAEAFLAALDHAGALAGGHWLVGTGRGTSLIELFTTIARLAAEHTGRPPVPVLAVPPPGGLTAMDLTSVVADPAAFGARTGWRARTPLREALLATIATLTATPYRPPSEPLRR</sequence>
<organism evidence="3 4">
    <name type="scientific">Nonomuraea insulae</name>
    <dbReference type="NCBI Taxonomy" id="1616787"/>
    <lineage>
        <taxon>Bacteria</taxon>
        <taxon>Bacillati</taxon>
        <taxon>Actinomycetota</taxon>
        <taxon>Actinomycetes</taxon>
        <taxon>Streptosporangiales</taxon>
        <taxon>Streptosporangiaceae</taxon>
        <taxon>Nonomuraea</taxon>
    </lineage>
</organism>
<dbReference type="RefSeq" id="WP_379521039.1">
    <property type="nucleotide sequence ID" value="NZ_JBHSPA010000065.1"/>
</dbReference>
<proteinExistence type="predicted"/>
<accession>A0ABW1D2X3</accession>
<comment type="caution">
    <text evidence="3">The sequence shown here is derived from an EMBL/GenBank/DDBJ whole genome shotgun (WGS) entry which is preliminary data.</text>
</comment>
<feature type="region of interest" description="Disordered" evidence="1">
    <location>
        <begin position="112"/>
        <end position="135"/>
    </location>
</feature>